<dbReference type="FunFam" id="3.40.50.300:FF:000298">
    <property type="entry name" value="ATP-binding cassette sub-family A member 12"/>
    <property type="match status" value="1"/>
</dbReference>
<dbReference type="InterPro" id="IPR027417">
    <property type="entry name" value="P-loop_NTPase"/>
</dbReference>
<dbReference type="Pfam" id="PF12698">
    <property type="entry name" value="ABC2_membrane_3"/>
    <property type="match status" value="2"/>
</dbReference>
<dbReference type="Proteomes" id="UP000030762">
    <property type="component" value="Unassembled WGS sequence"/>
</dbReference>
<dbReference type="GeneID" id="19945732"/>
<keyword evidence="9 10" id="KW-0472">Membrane</keyword>
<dbReference type="InterPro" id="IPR013525">
    <property type="entry name" value="ABC2_TM"/>
</dbReference>
<dbReference type="PANTHER" id="PTHR19229:SF36">
    <property type="entry name" value="ATP-BINDING CASSETTE SUB-FAMILY A MEMBER 2"/>
    <property type="match status" value="1"/>
</dbReference>
<keyword evidence="4 10" id="KW-0812">Transmembrane</keyword>
<keyword evidence="7" id="KW-0067">ATP-binding</keyword>
<dbReference type="InterPro" id="IPR003439">
    <property type="entry name" value="ABC_transporter-like_ATP-bd"/>
</dbReference>
<evidence type="ECO:0000313" key="13">
    <source>
        <dbReference type="Proteomes" id="UP000030762"/>
    </source>
</evidence>
<evidence type="ECO:0000256" key="10">
    <source>
        <dbReference type="SAM" id="Phobius"/>
    </source>
</evidence>
<evidence type="ECO:0000256" key="9">
    <source>
        <dbReference type="ARBA" id="ARBA00023136"/>
    </source>
</evidence>
<feature type="transmembrane region" description="Helical" evidence="10">
    <location>
        <begin position="460"/>
        <end position="480"/>
    </location>
</feature>
<dbReference type="PANTHER" id="PTHR19229">
    <property type="entry name" value="ATP-BINDING CASSETTE TRANSPORTER SUBFAMILY A ABCA"/>
    <property type="match status" value="1"/>
</dbReference>
<proteinExistence type="inferred from homology"/>
<feature type="transmembrane region" description="Helical" evidence="10">
    <location>
        <begin position="1241"/>
        <end position="1266"/>
    </location>
</feature>
<dbReference type="EMBL" id="JH767144">
    <property type="protein sequence ID" value="EQC37401.1"/>
    <property type="molecule type" value="Genomic_DNA"/>
</dbReference>
<feature type="transmembrane region" description="Helical" evidence="10">
    <location>
        <begin position="562"/>
        <end position="581"/>
    </location>
</feature>
<dbReference type="VEuPathDB" id="FungiDB:SDRG_05005"/>
<evidence type="ECO:0000256" key="8">
    <source>
        <dbReference type="ARBA" id="ARBA00022989"/>
    </source>
</evidence>
<feature type="transmembrane region" description="Helical" evidence="10">
    <location>
        <begin position="383"/>
        <end position="406"/>
    </location>
</feature>
<feature type="transmembrane region" description="Helical" evidence="10">
    <location>
        <begin position="1321"/>
        <end position="1341"/>
    </location>
</feature>
<evidence type="ECO:0000259" key="11">
    <source>
        <dbReference type="PROSITE" id="PS50893"/>
    </source>
</evidence>
<evidence type="ECO:0000256" key="3">
    <source>
        <dbReference type="ARBA" id="ARBA00022448"/>
    </source>
</evidence>
<dbReference type="InterPro" id="IPR026082">
    <property type="entry name" value="ABCA"/>
</dbReference>
<keyword evidence="13" id="KW-1185">Reference proteome</keyword>
<evidence type="ECO:0000256" key="1">
    <source>
        <dbReference type="ARBA" id="ARBA00004141"/>
    </source>
</evidence>
<feature type="transmembrane region" description="Helical" evidence="10">
    <location>
        <begin position="528"/>
        <end position="550"/>
    </location>
</feature>
<dbReference type="GO" id="GO:0016887">
    <property type="term" value="F:ATP hydrolysis activity"/>
    <property type="evidence" value="ECO:0007669"/>
    <property type="project" value="InterPro"/>
</dbReference>
<evidence type="ECO:0000313" key="12">
    <source>
        <dbReference type="EMBL" id="EQC37401.1"/>
    </source>
</evidence>
<protein>
    <recommendedName>
        <fullName evidence="11">ABC transporter domain-containing protein</fullName>
    </recommendedName>
</protein>
<gene>
    <name evidence="12" type="ORF">SDRG_05005</name>
</gene>
<dbReference type="GO" id="GO:0005524">
    <property type="term" value="F:ATP binding"/>
    <property type="evidence" value="ECO:0007669"/>
    <property type="project" value="UniProtKB-KW"/>
</dbReference>
<dbReference type="InParanoid" id="T0QRR0"/>
<dbReference type="PROSITE" id="PS00211">
    <property type="entry name" value="ABC_TRANSPORTER_1"/>
    <property type="match status" value="1"/>
</dbReference>
<dbReference type="GO" id="GO:0016020">
    <property type="term" value="C:membrane"/>
    <property type="evidence" value="ECO:0007669"/>
    <property type="project" value="UniProtKB-SubCell"/>
</dbReference>
<dbReference type="PROSITE" id="PS50893">
    <property type="entry name" value="ABC_TRANSPORTER_2"/>
    <property type="match status" value="2"/>
</dbReference>
<dbReference type="eggNOG" id="KOG0059">
    <property type="taxonomic scope" value="Eukaryota"/>
</dbReference>
<feature type="transmembrane region" description="Helical" evidence="10">
    <location>
        <begin position="1396"/>
        <end position="1416"/>
    </location>
</feature>
<dbReference type="InterPro" id="IPR003593">
    <property type="entry name" value="AAA+_ATPase"/>
</dbReference>
<keyword evidence="8 10" id="KW-1133">Transmembrane helix</keyword>
<dbReference type="RefSeq" id="XP_008608921.1">
    <property type="nucleotide sequence ID" value="XM_008610699.1"/>
</dbReference>
<dbReference type="SUPFAM" id="SSF52540">
    <property type="entry name" value="P-loop containing nucleoside triphosphate hydrolases"/>
    <property type="match status" value="2"/>
</dbReference>
<keyword evidence="5" id="KW-0677">Repeat</keyword>
<evidence type="ECO:0000256" key="5">
    <source>
        <dbReference type="ARBA" id="ARBA00022737"/>
    </source>
</evidence>
<dbReference type="GO" id="GO:0005319">
    <property type="term" value="F:lipid transporter activity"/>
    <property type="evidence" value="ECO:0007669"/>
    <property type="project" value="TreeGrafter"/>
</dbReference>
<feature type="transmembrane region" description="Helical" evidence="10">
    <location>
        <begin position="996"/>
        <end position="1019"/>
    </location>
</feature>
<sequence>MTHLGPLLRKNWALKRRHPIAVFFEIVLPTVFLILLSLLKSNFDGGDPLKVTKPGYDGSTLFGTHSAREPPVQALLYKWYNDGSYYSYSYDATLLSQECKNHLLLSAPKPSVACRPPQLAIVPDTAFTRKYFFGALKQWYPSVSVPLSTNGSVTLPGLSDASVVFFPSETALEAYIQGSNYGNQTDANGAALNANSYDPIVAAAIVFADAPKDAAIGTPVSLSYNLRFPVNNYGDGASAVPTTTGSYFPYRTYVSSTARNTYTERGFFTLQTLITRFATCRPDWHASNQTTTGQCQQPTAVGPASLDATNKDVWVDALSSLRQNGKSLVPQNWSSLPSTTTTTLLAPLRLQPQPHVLGAGLDMPGRGITEQWFLGGDRSTMPMFLPVTFLVFSVLVFGRLVTSLVLEKETRAKSYMQALGLSPTALVMTWYMTYGIVLFLGALLQMGVGCWTLFTFSSPLVLLLLYVCFGLACIAFGYFLSSLFASAKTGANVAQLVFLICAGVSLAFNDNSSASIKAVASLLPPTAFTFSMQVIMQAEYIATGISLGAIGSFEHRQYSLRTGFGMLLVDFVLFTLLGAYVEQLNDGHPWYFPFTKHYWASAAIGTTATSTKATATNGNMEAVDAQLQAQEADGRALQVLGLRKTFGKSKVAVEGLHMAMYEGQITCLLGHNGAGKTTTISMLTGMLRPTSGSASFRHLDLDKDLAALRKYLGVCPQHDILYDDLTVREHLTFYASIKGQFDMAVVDAMLDDVGLTDKAHVKASALSGGMKRKLSVGIALIGDSALVFLDEPSSGMDPYSRRSMWDLLLRNRAGRVMILTTHYMEEADVLGDRIAIMADGALRCVGSSLFLKNRFGAGYTLTLVKAHADVDISDLERLVHAFVPSAALHSNVAAEVAFQLPTARASAFPGLFRALDSQMTDVGVTSYGVSVTTLEDVFINVTTATATPGDIVVPILEDSGVPSDRENAPSVVNGRRSQVVALLKKRFHVAKRDKKALFIAVLLPAILLAIGFGTMKLIYASTLEAAEPRLPLVTTEYPARTAPYYCLYDVDGGCARVLSRFSGVTTKHVPTFSTPLFSSSSPNVFGATYSPPSFNVSSADATVLRFAQALLDETSTQAQMGAYVVAADTNMFSYSVFSNSSGDHASAIYKVQMDQALLRSLAGTNDISLTVASYPLPASRAQTARSKARLAQWGQTIGFTANLFFLVAFAVFPGAAMTFLIKEKQLTAKHQQLVSGVKLHLFWAANYIWDLGSYLVLFFLALAMIQAFGVTAFQNSASTVAHAFDAVVVVFGLLGFALVPHTYLVSFLLQEHASAQNTAILFHLATGLILFIVHLLLNGMFETDLSPGFCLFPLFAAGHALDKISTAKNVTGVAADGSPTFVRAEAFDGAVAGNDMLYLAATAVVFTCLVLVVEFVSTKSLHKKDASAKATGTTSVLDVDVQREHDRITALASDKASINAHAVVTHGLQKVYANGFLAVQDLSVGLPKGECFGFLGINGAGKSTTLKMLMGQVAPSAGAAYLAGYDVYSQQTESRSLVGYCPQFDALFDTMTVREHLELYAALRGLDVASAASAVTSLLHKLHLQSFEHVLAGDLSGGNKRKTSVAIAMIGSPPIIILDEPSTGMDPVSRRFMWELISDISTNQRESTVILTTHSMEECEALCSRVGIMVSGQLECLGSIQHLKHRFGNGLVLDIKQHLPTASDVEMLVATLPPSLAWADVEAACTRLKQPNRMAFVDLDHDTGRLLALALEADGAVDAQTFANWWLAEDQHDALLAQLASAHGRFSVLSRQGTFARIQVHVSLAQIFGVIEDAKAVLRVAEYSVAQTSLETIFNQFASKQKKEDDRVLTKKGCCRRRKAPPANSNYVAVTGP</sequence>
<name>T0QRR0_SAPDV</name>
<comment type="subcellular location">
    <subcellularLocation>
        <location evidence="1">Membrane</location>
        <topology evidence="1">Multi-pass membrane protein</topology>
    </subcellularLocation>
</comment>
<dbReference type="OrthoDB" id="6512918at2759"/>
<keyword evidence="3" id="KW-0813">Transport</keyword>
<evidence type="ECO:0000256" key="7">
    <source>
        <dbReference type="ARBA" id="ARBA00022840"/>
    </source>
</evidence>
<dbReference type="Gene3D" id="3.40.50.300">
    <property type="entry name" value="P-loop containing nucleotide triphosphate hydrolases"/>
    <property type="match status" value="2"/>
</dbReference>
<keyword evidence="6" id="KW-0547">Nucleotide-binding</keyword>
<accession>T0QRR0</accession>
<dbReference type="InterPro" id="IPR017871">
    <property type="entry name" value="ABC_transporter-like_CS"/>
</dbReference>
<evidence type="ECO:0000256" key="4">
    <source>
        <dbReference type="ARBA" id="ARBA00022692"/>
    </source>
</evidence>
<feature type="transmembrane region" description="Helical" evidence="10">
    <location>
        <begin position="1286"/>
        <end position="1309"/>
    </location>
</feature>
<dbReference type="SMART" id="SM00382">
    <property type="entry name" value="AAA"/>
    <property type="match status" value="2"/>
</dbReference>
<evidence type="ECO:0000256" key="6">
    <source>
        <dbReference type="ARBA" id="ARBA00022741"/>
    </source>
</evidence>
<dbReference type="STRING" id="1156394.T0QRR0"/>
<feature type="transmembrane region" description="Helical" evidence="10">
    <location>
        <begin position="427"/>
        <end position="454"/>
    </location>
</feature>
<dbReference type="OMA" id="YFTIVAP"/>
<reference evidence="12 13" key="1">
    <citation type="submission" date="2012-04" db="EMBL/GenBank/DDBJ databases">
        <title>The Genome Sequence of Saprolegnia declina VS20.</title>
        <authorList>
            <consortium name="The Broad Institute Genome Sequencing Platform"/>
            <person name="Russ C."/>
            <person name="Nusbaum C."/>
            <person name="Tyler B."/>
            <person name="van West P."/>
            <person name="Dieguez-Uribeondo J."/>
            <person name="de Bruijn I."/>
            <person name="Tripathy S."/>
            <person name="Jiang R."/>
            <person name="Young S.K."/>
            <person name="Zeng Q."/>
            <person name="Gargeya S."/>
            <person name="Fitzgerald M."/>
            <person name="Haas B."/>
            <person name="Abouelleil A."/>
            <person name="Alvarado L."/>
            <person name="Arachchi H.M."/>
            <person name="Berlin A."/>
            <person name="Chapman S.B."/>
            <person name="Goldberg J."/>
            <person name="Griggs A."/>
            <person name="Gujja S."/>
            <person name="Hansen M."/>
            <person name="Howarth C."/>
            <person name="Imamovic A."/>
            <person name="Larimer J."/>
            <person name="McCowen C."/>
            <person name="Montmayeur A."/>
            <person name="Murphy C."/>
            <person name="Neiman D."/>
            <person name="Pearson M."/>
            <person name="Priest M."/>
            <person name="Roberts A."/>
            <person name="Saif S."/>
            <person name="Shea T."/>
            <person name="Sisk P."/>
            <person name="Sykes S."/>
            <person name="Wortman J."/>
            <person name="Nusbaum C."/>
            <person name="Birren B."/>
        </authorList>
    </citation>
    <scope>NUCLEOTIDE SEQUENCE [LARGE SCALE GENOMIC DNA]</scope>
    <source>
        <strain evidence="12 13">VS20</strain>
    </source>
</reference>
<feature type="transmembrane region" description="Helical" evidence="10">
    <location>
        <begin position="1196"/>
        <end position="1221"/>
    </location>
</feature>
<evidence type="ECO:0000256" key="2">
    <source>
        <dbReference type="ARBA" id="ARBA00008869"/>
    </source>
</evidence>
<comment type="similarity">
    <text evidence="2">Belongs to the ABC transporter superfamily. ABCA family.</text>
</comment>
<dbReference type="FunFam" id="3.40.50.300:FF:000335">
    <property type="entry name" value="ATP binding cassette subfamily A member 5"/>
    <property type="match status" value="1"/>
</dbReference>
<organism evidence="12 13">
    <name type="scientific">Saprolegnia diclina (strain VS20)</name>
    <dbReference type="NCBI Taxonomy" id="1156394"/>
    <lineage>
        <taxon>Eukaryota</taxon>
        <taxon>Sar</taxon>
        <taxon>Stramenopiles</taxon>
        <taxon>Oomycota</taxon>
        <taxon>Saprolegniomycetes</taxon>
        <taxon>Saprolegniales</taxon>
        <taxon>Saprolegniaceae</taxon>
        <taxon>Saprolegnia</taxon>
    </lineage>
</organism>
<dbReference type="CDD" id="cd03263">
    <property type="entry name" value="ABC_subfamily_A"/>
    <property type="match status" value="2"/>
</dbReference>
<feature type="transmembrane region" description="Helical" evidence="10">
    <location>
        <begin position="20"/>
        <end position="39"/>
    </location>
</feature>
<feature type="transmembrane region" description="Helical" evidence="10">
    <location>
        <begin position="492"/>
        <end position="508"/>
    </location>
</feature>
<dbReference type="Pfam" id="PF00005">
    <property type="entry name" value="ABC_tran"/>
    <property type="match status" value="2"/>
</dbReference>
<dbReference type="GO" id="GO:0140359">
    <property type="term" value="F:ABC-type transporter activity"/>
    <property type="evidence" value="ECO:0007669"/>
    <property type="project" value="InterPro"/>
</dbReference>
<feature type="domain" description="ABC transporter" evidence="11">
    <location>
        <begin position="1463"/>
        <end position="1696"/>
    </location>
</feature>
<feature type="domain" description="ABC transporter" evidence="11">
    <location>
        <begin position="637"/>
        <end position="864"/>
    </location>
</feature>